<reference evidence="6" key="1">
    <citation type="journal article" date="2006" name="Nature">
        <title>Proteorhodopsin lateral gene transfer between marine planktonic Bacteria and Archaea.</title>
        <authorList>
            <person name="Frigaard N.U."/>
            <person name="Martinez A."/>
            <person name="Mincer T.J."/>
            <person name="DeLong E.F."/>
        </authorList>
    </citation>
    <scope>NUCLEOTIDE SEQUENCE</scope>
</reference>
<dbReference type="Gene3D" id="2.60.40.10">
    <property type="entry name" value="Immunoglobulins"/>
    <property type="match status" value="5"/>
</dbReference>
<dbReference type="GO" id="GO:0005737">
    <property type="term" value="C:cytoplasm"/>
    <property type="evidence" value="ECO:0007669"/>
    <property type="project" value="TreeGrafter"/>
</dbReference>
<evidence type="ECO:0000256" key="1">
    <source>
        <dbReference type="ARBA" id="ARBA00022658"/>
    </source>
</evidence>
<keyword evidence="4" id="KW-1133">Transmembrane helix</keyword>
<feature type="region of interest" description="Disordered" evidence="3">
    <location>
        <begin position="585"/>
        <end position="610"/>
    </location>
</feature>
<feature type="compositionally biased region" description="Basic and acidic residues" evidence="3">
    <location>
        <begin position="3868"/>
        <end position="3879"/>
    </location>
</feature>
<dbReference type="PANTHER" id="PTHR45982">
    <property type="entry name" value="REGULATOR OF CHROMOSOME CONDENSATION"/>
    <property type="match status" value="1"/>
</dbReference>
<dbReference type="PROSITE" id="PS50012">
    <property type="entry name" value="RCC1_3"/>
    <property type="match status" value="11"/>
</dbReference>
<dbReference type="Pfam" id="PF00415">
    <property type="entry name" value="RCC1"/>
    <property type="match status" value="1"/>
</dbReference>
<feature type="compositionally biased region" description="Acidic residues" evidence="3">
    <location>
        <begin position="3502"/>
        <end position="3529"/>
    </location>
</feature>
<dbReference type="InterPro" id="IPR009091">
    <property type="entry name" value="RCC1/BLIP-II"/>
</dbReference>
<dbReference type="InterPro" id="IPR013783">
    <property type="entry name" value="Ig-like_fold"/>
</dbReference>
<feature type="compositionally biased region" description="Acidic residues" evidence="3">
    <location>
        <begin position="3559"/>
        <end position="3568"/>
    </location>
</feature>
<evidence type="ECO:0000256" key="3">
    <source>
        <dbReference type="SAM" id="MobiDB-lite"/>
    </source>
</evidence>
<sequence length="4077" mass="434874">MVQTPLLSSDFSDELPEIIEPSETTGTAIELEVGGKHSCAYASIRDVKCWGNGSSGQLGIGNSLLIGDEANEMGESLPFAILGSQFEVHQLALSDTHTCAVNATGAVKCWGEIALLGIGFDDSDGFGDGYIEMGDVLPYLSLPTGRSVDMIEAGGSHTCAVLDNNDLICWGENDAGQLGLGNTTHIGDDADEIGDDFSTVSLPSGRTVDALALGADHTCALLDDASIVCWGDNTYGQLGIGNTNTIGDGAGEMGASLSTVSLPTGRTATQITAGQDITCAILDNNDLICWGNNDFGQLGQGNTVDVNDPSGLSAISLGSNAQSVDAGVDSVCAVVSNAVKCWGRNTEGQLGLGDTNHRGDGINEMGSNLNSINLASGSITQVEVGDGFACALKSSGAIKCWGSGQEGRLGYGDTSYRGDDSQDMPTGDVELYLSTVFESEDCARMFVPIHDNFNPEEADLQAVADLGDLNVLELRSDGCASIVYMEDKSDDQLRFATYDNGLWAIEIIPHDADGSIIDIDFTFDGNDNPHIVHIDEDNTLYYSTKSNGRWTTSTSPPSLTQVSGSVAEKAEIVFDGTSLSTYATGGSGGGSGGGSSSWDSDMDSNGDTHFVSSDGNDVTYGVYSGSSYSDVNVDSVTSGHSAIAVGLNGSIHMLYYTTSGLTYAVCHASCLTASNWADQVVTSSTTDAFDLTVDADMVPIVAASHGSTTMVYRLIDGTWDSDQIFNFGSAHLSVAVHESGRLWVSSHLEINGAPDDLYVFNKIGYAGTGINIDGDGDGWTGMDEIRCQTDRFDASSVPADFDRDGICDRFDSKNDLPRVGESSVITVGGDHACTILADSSVSCWGKNDLDQLGDSSTTGPKSAWAVSVDLPADFEAIDIDAGQDHTCAVGHDGDVYCWGSNSDGQLGIGTTVSSSLPSMAQLPAGVRALSVSAGSSHTCITTQSGDVYCWGNGADSQTGESLVAVPNAGFTESWESTPSSQWVSSGTPSWSMDTSTSTDGSASYKSNNHAHGSDTKISITLLTNGGNVSFDYRTITELNYDYLYFCIDNPTCTRSSSFDARWSGVNTAWQNYNTSYSAGVHTFTWGYGKDGSGSVAEDTVWVDNISIDTGVTLQSGSQSSTPLLLEMPSSVGFIEELATGSRHTCARNTANAVYCWGYNGGTSSMTLGSSTTTATNSSSPVLVDLAGVGSHYATTSNLEFGGISAGEYTTCGFNAELTESICWGGNQLGNSSSSVNGTRVTMGSSGDAHTSISVGSGHACGIVAQEAYCWGDNAHGQLGLGTSTPASSVIPLGVEDPNGWTAIEIETSEGGESTCALFENSGTTRVYCWGDGSQGALGNDASYGDDYGPLAAVATGSGSGSEITPQASSNDLEIAFFRPAQIAAGTNHYCALSVQGLVKCWGYNNYGQLGQENNSQQGHQSNDMGESLAFTNLGTNLTATQIVAGSEHTCALISDGSVKCWGRNDYGQLGQGNSSQQGHQSNDMGDYLAFTDLDGVAIKLAAGSHHTCALMDTGEVKCWGLNYNSGRLGAGTSSYYIGTSSNHMGANLVAVNFGDDLRATDLSAGFVHTCAVLENGLSKCWGYQYSNYGTLLTGSYSTMIWGDSSADMGTNLAYLDLGSDRAPIQISASTQYSCAILDDGNIKCWGYGGYGQLGHGSNSNLGDSSSEVGDGLPYALLGGLTVNQIYTSRGTSHYYSYTTNVDSSFTCGLMEDGHLRCWGYNGYGQLGIGNTNQIDSTHEMGSNLQVTDIGDFVESAALGSQSMCAIREDGQVRCWGQNNYGQLGHGDTTQRGDNPNEMGDNLPDTNLWLRDDDTDADGTINLWDTDDDNDGYLDGDDDFPIDQCAHLDTDGDGMPNSVLSNCLTSLVEDIDDDNDNWWDTNETACQTNPLSSSSVPVDTDGDWVCNFVDTDDDNDGWSDVDETMCEPRNAWSSFATGTSSSYWSLPRYNIPVDLVIDEYGLRMLGSPQQYSSGYPTLWSYTDPANLGNNNVYSHVVSSTSNYWNPSAELEIYDGYAYSSLQYGVYRQSVTSTSFGTPSQFISTTTGSSYASDMTISSDGIVYAFDYDHIDWKDQDGNTGTFSAPSSASPTYAQIEIDGSGDLHFIAYSSNLGGLYHWTHDGTSWSTTPNYIWSGHSYMMDPKFSEMKIDSSGTIHVVFVHNSELIYRYSSNGGTSWSTGFTDSRPNQNTNAAVEMVLNSSGVPHFAWLDYTNKTLFHTHQVGGNWVHEVVRTGTQHLRYESVALALDANDDPFIHSYEGTSSTFGSSMIHYLGGFMQDLDANQVPGDADNDGICDVLDQATLDYGDGLIQFEIGSTSSVVPAMTGLVPNSVSITPALPSGLTLNTLTGEISGTPQESDITGGAYTISTTSSNDPWSVTITIQILGESPLFNGYEQLPYYQNTDGYQNQLAFDASGNMYYANRYSSSVGAQSNTQFKTGSNTHWVNGYAVDSDDVFVAKRGLDGTWDWVVSAQLCNGQVREMMSDSQGNAYVLVNFYGLAYSSNCDVEIKAMNVEEYLSTVNYYDSMVMKLDSSGNLLWVTSSSGTRTTGTPVLLSTDMVVDSNGNVTISGRANIASSANNITFAGMDLDLGTSCLSHHRPFVVRLDGNGNGAWAQGAHSYSSCGAENSNVKVVSHPDGSATIAGSTTYGLDFDGNQISHNSNTYRYLAHVDASGNWQWAKNITQSSYSMGANTDNAILETLSDGSMLFATAQFNGYCGSGCTLNMDGTSLDVENQYYVAAMRLGTDGTQHWAQMLGDSWGSHTTGGSMYSTVDGDGMVNILMDTETSPTWRMFGLSDDGDLVYYTGSYGGSTSGSVSDMGTDNFGQPYFIANLRNTQWGKYTLLNTYSSNGQYAPNSMYLYRMFGSVDHAANHTLIGNNSNVYLPAMGAACSGHATYSCTSYTSWTLYPSPPSGLSLDTNTGRLVGTPNQMVANATYMLNATITSPVTRTLSVNITFGIAPEAPTVTWDDNMTQTITRGDAIVTVTPTIATPQYVASFVSEPALPAGVTLDPVTGVLSGTPTGNMTTAVFTLKSCNSWGLCNEGSEFTLTVVEPLPVISYSDTEYEFPKEAPITPLVPTNLGGMVETWEVSPDLPYGLTLDEEGIISGIPVGNTPAANYTIWANNSGGSANVTISIAVNGTGMYVFYPYDEQRLAIDHPILTIYPSSLGAVPITWSITPDLPDGLEFGTANGTIWGTPTTLTDLDTYTVFAQGFDLDANTSTTLTIVILPDLDGDGIPDESDPDSDGDGWYDDYEVQCETDASDPNSRPYDSDNDGICDSMDDDDGSMILMVYPSAVLELSLNVTMLDFVPYAAGGDIDTWEISPALPLGLNFDGVSPARSTTHTGVISGTPTELLDPTLYTVWANNSENSATYTIMVSVLTDNDLDGLPDIYDEDDDNDGWSDEMEDLCSNDGMDESSTPQDTDSDELCNSIDEDDDDDGFTDEEEATCMSDPEDANDTPSDLDGNGVCDALESDTDGDGWADGLENACGTDPMDSTSVPDDNDADQSCDILDDDDDNDGSPDVDDAYPFDSGAHTDTDGDGDPDNILYSPYFGTLVEDMDDDDDGWNDTVEIDCGTEPLNASSTPVDANDNGICDVNDDSETEGDTDDSPDDSNSGTSQYLSWTACCILLLLLLLLLLVLLRGSDKSVMTLIRNFRDAEPEHTTSKPVFVFGVGTREDPFMLEPVEGIAIGSLAESKELITIDNLDAGSIIRFNDMNNRQNEGRFRMDSIEVHDDDGEGNGSIQFRLMFDDSLAYGSEIGNEYEGLIKCGVSSVYFQWNVQTKESDSDRKAREKAEAETRKAEEVRIREEAKAEAKAEAAKEAEKEKKMRAEVEEKLRVEAEAKARIEAEAKAKAEAELKAKEEVAKEREAAERQASKEAAALAQRDAEQRLAEMEEKMAAKMAEMEQKMEGLSKKEAELARVAAKAEFIDFQTLGVAITRVISKPVEKGAKEISIGDTSDFDETGSAWVQDDEGGMNISWTGKTATALTGVKGLKRGFAAAATVTASDDLQRIKGVGPFIEDKLNALGIYTFLQISKMTPEIEEQVNVAIEFFRGRVRRDKWAQQAKKLHENKE</sequence>
<dbReference type="PRINTS" id="PR00633">
    <property type="entry name" value="RCCNDNSATION"/>
</dbReference>
<dbReference type="EMBL" id="DQ156349">
    <property type="protein sequence ID" value="ABA61421.1"/>
    <property type="molecule type" value="Genomic_DNA"/>
</dbReference>
<protein>
    <submittedName>
        <fullName evidence="6">Domain repeat protein</fullName>
    </submittedName>
</protein>
<dbReference type="PANTHER" id="PTHR45982:SF1">
    <property type="entry name" value="REGULATOR OF CHROMOSOME CONDENSATION"/>
    <property type="match status" value="1"/>
</dbReference>
<feature type="compositionally biased region" description="Gly residues" evidence="3">
    <location>
        <begin position="585"/>
        <end position="595"/>
    </location>
</feature>
<feature type="region of interest" description="Disordered" evidence="3">
    <location>
        <begin position="3868"/>
        <end position="3890"/>
    </location>
</feature>
<dbReference type="GO" id="GO:0005509">
    <property type="term" value="F:calcium ion binding"/>
    <property type="evidence" value="ECO:0007669"/>
    <property type="project" value="InterPro"/>
</dbReference>
<accession>Q2QAM5</accession>
<evidence type="ECO:0000256" key="4">
    <source>
        <dbReference type="SAM" id="Phobius"/>
    </source>
</evidence>
<dbReference type="SUPFAM" id="SSF49313">
    <property type="entry name" value="Cadherin-like"/>
    <property type="match status" value="1"/>
</dbReference>
<evidence type="ECO:0000256" key="2">
    <source>
        <dbReference type="ARBA" id="ARBA00022737"/>
    </source>
</evidence>
<name>Q2QAM5_9ARCH</name>
<dbReference type="InterPro" id="IPR058923">
    <property type="entry name" value="RCC1-like_dom"/>
</dbReference>
<dbReference type="Gene3D" id="2.130.10.30">
    <property type="entry name" value="Regulator of chromosome condensation 1/beta-lactamase-inhibitor protein II"/>
    <property type="match status" value="6"/>
</dbReference>
<dbReference type="GO" id="GO:0005085">
    <property type="term" value="F:guanyl-nucleotide exchange factor activity"/>
    <property type="evidence" value="ECO:0007669"/>
    <property type="project" value="TreeGrafter"/>
</dbReference>
<organism evidence="6">
    <name type="scientific">uncultured marine group II euryarchaeote HF70_39H11</name>
    <dbReference type="NCBI Taxonomy" id="347541"/>
    <lineage>
        <taxon>Archaea</taxon>
        <taxon>Methanobacteriati</taxon>
        <taxon>Thermoplasmatota</taxon>
        <taxon>Candidatus Poseidoniia</taxon>
        <taxon>Candidatus Poseidoniales</taxon>
        <taxon>environmental samples</taxon>
    </lineage>
</organism>
<feature type="compositionally biased region" description="Low complexity" evidence="3">
    <location>
        <begin position="596"/>
        <end position="607"/>
    </location>
</feature>
<feature type="region of interest" description="Disordered" evidence="3">
    <location>
        <begin position="3233"/>
        <end position="3252"/>
    </location>
</feature>
<dbReference type="SUPFAM" id="SSF50985">
    <property type="entry name" value="RCC1/BLIP-II"/>
    <property type="match status" value="6"/>
</dbReference>
<feature type="domain" description="RCC1-like" evidence="5">
    <location>
        <begin position="28"/>
        <end position="356"/>
    </location>
</feature>
<keyword evidence="2" id="KW-0677">Repeat</keyword>
<feature type="compositionally biased region" description="Acidic residues" evidence="3">
    <location>
        <begin position="3424"/>
        <end position="3458"/>
    </location>
</feature>
<feature type="compositionally biased region" description="Acidic residues" evidence="3">
    <location>
        <begin position="3389"/>
        <end position="3416"/>
    </location>
</feature>
<evidence type="ECO:0000313" key="6">
    <source>
        <dbReference type="EMBL" id="ABA61421.1"/>
    </source>
</evidence>
<keyword evidence="4" id="KW-0812">Transmembrane</keyword>
<dbReference type="Pfam" id="PF05345">
    <property type="entry name" value="He_PIG"/>
    <property type="match status" value="2"/>
</dbReference>
<dbReference type="InterPro" id="IPR000408">
    <property type="entry name" value="Reg_chr_condens"/>
</dbReference>
<dbReference type="Pfam" id="PF13540">
    <property type="entry name" value="RCC1_2"/>
    <property type="match status" value="8"/>
</dbReference>
<dbReference type="Pfam" id="PF25390">
    <property type="entry name" value="WD40_RLD"/>
    <property type="match status" value="1"/>
</dbReference>
<dbReference type="InterPro" id="IPR051553">
    <property type="entry name" value="Ran_GTPase-activating"/>
</dbReference>
<proteinExistence type="predicted"/>
<dbReference type="GO" id="GO:0016020">
    <property type="term" value="C:membrane"/>
    <property type="evidence" value="ECO:0007669"/>
    <property type="project" value="InterPro"/>
</dbReference>
<keyword evidence="4" id="KW-0472">Membrane</keyword>
<feature type="transmembrane region" description="Helical" evidence="4">
    <location>
        <begin position="3622"/>
        <end position="3643"/>
    </location>
</feature>
<keyword evidence="1" id="KW-0344">Guanine-nucleotide releasing factor</keyword>
<feature type="region of interest" description="Disordered" evidence="3">
    <location>
        <begin position="973"/>
        <end position="1011"/>
    </location>
</feature>
<dbReference type="InterPro" id="IPR015919">
    <property type="entry name" value="Cadherin-like_sf"/>
</dbReference>
<feature type="region of interest" description="Disordered" evidence="3">
    <location>
        <begin position="3389"/>
        <end position="3618"/>
    </location>
</feature>
<feature type="compositionally biased region" description="Acidic residues" evidence="3">
    <location>
        <begin position="3598"/>
        <end position="3613"/>
    </location>
</feature>
<evidence type="ECO:0000259" key="5">
    <source>
        <dbReference type="Pfam" id="PF25390"/>
    </source>
</evidence>